<evidence type="ECO:0000256" key="2">
    <source>
        <dbReference type="ARBA" id="ARBA00022763"/>
    </source>
</evidence>
<dbReference type="AlphaFoldDB" id="A0ABD2QA30"/>
<dbReference type="PROSITE" id="PS50138">
    <property type="entry name" value="BRCA2_REPEAT"/>
    <property type="match status" value="2"/>
</dbReference>
<evidence type="ECO:0000313" key="6">
    <source>
        <dbReference type="Proteomes" id="UP001626550"/>
    </source>
</evidence>
<organism evidence="5 6">
    <name type="scientific">Cichlidogyrus casuarinus</name>
    <dbReference type="NCBI Taxonomy" id="1844966"/>
    <lineage>
        <taxon>Eukaryota</taxon>
        <taxon>Metazoa</taxon>
        <taxon>Spiralia</taxon>
        <taxon>Lophotrochozoa</taxon>
        <taxon>Platyhelminthes</taxon>
        <taxon>Monogenea</taxon>
        <taxon>Monopisthocotylea</taxon>
        <taxon>Dactylogyridea</taxon>
        <taxon>Ancyrocephalidae</taxon>
        <taxon>Cichlidogyrus</taxon>
    </lineage>
</organism>
<evidence type="ECO:0000256" key="4">
    <source>
        <dbReference type="SAM" id="MobiDB-lite"/>
    </source>
</evidence>
<dbReference type="PANTHER" id="PTHR11289">
    <property type="entry name" value="BREAST CANCER TYPE 2 SUSCEPTIBILITY PROTEIN BRCA2"/>
    <property type="match status" value="1"/>
</dbReference>
<gene>
    <name evidence="5" type="primary">BRCA2_1</name>
    <name evidence="5" type="ORF">Ciccas_004951</name>
</gene>
<keyword evidence="2" id="KW-0227">DNA damage</keyword>
<comment type="caution">
    <text evidence="5">The sequence shown here is derived from an EMBL/GenBank/DDBJ whole genome shotgun (WGS) entry which is preliminary data.</text>
</comment>
<dbReference type="PANTHER" id="PTHR11289:SF0">
    <property type="entry name" value="BREAST CANCER TYPE 2 SUSCEPTIBILITY PROTEIN"/>
    <property type="match status" value="1"/>
</dbReference>
<keyword evidence="3" id="KW-0234">DNA repair</keyword>
<evidence type="ECO:0000313" key="5">
    <source>
        <dbReference type="EMBL" id="KAL3316397.1"/>
    </source>
</evidence>
<dbReference type="GO" id="GO:0006310">
    <property type="term" value="P:DNA recombination"/>
    <property type="evidence" value="ECO:0007669"/>
    <property type="project" value="UniProtKB-ARBA"/>
</dbReference>
<dbReference type="EMBL" id="JBJKFK010000544">
    <property type="protein sequence ID" value="KAL3316397.1"/>
    <property type="molecule type" value="Genomic_DNA"/>
</dbReference>
<evidence type="ECO:0000256" key="3">
    <source>
        <dbReference type="ARBA" id="ARBA00023204"/>
    </source>
</evidence>
<proteinExistence type="predicted"/>
<reference evidence="5 6" key="1">
    <citation type="submission" date="2024-11" db="EMBL/GenBank/DDBJ databases">
        <title>Adaptive evolution of stress response genes in parasites aligns with host niche diversity.</title>
        <authorList>
            <person name="Hahn C."/>
            <person name="Resl P."/>
        </authorList>
    </citation>
    <scope>NUCLEOTIDE SEQUENCE [LARGE SCALE GENOMIC DNA]</scope>
    <source>
        <strain evidence="5">EGGRZ-B1_66</strain>
        <tissue evidence="5">Body</tissue>
    </source>
</reference>
<dbReference type="InterPro" id="IPR015525">
    <property type="entry name" value="BRCA2"/>
</dbReference>
<feature type="region of interest" description="Disordered" evidence="4">
    <location>
        <begin position="179"/>
        <end position="209"/>
    </location>
</feature>
<keyword evidence="1" id="KW-0677">Repeat</keyword>
<dbReference type="GO" id="GO:0006281">
    <property type="term" value="P:DNA repair"/>
    <property type="evidence" value="ECO:0007669"/>
    <property type="project" value="UniProtKB-KW"/>
</dbReference>
<dbReference type="InterPro" id="IPR002093">
    <property type="entry name" value="BRCA2_repeat"/>
</dbReference>
<protein>
    <submittedName>
        <fullName evidence="5">Breast cancer 2, early onset</fullName>
    </submittedName>
</protein>
<accession>A0ABD2QA30</accession>
<keyword evidence="6" id="KW-1185">Reference proteome</keyword>
<evidence type="ECO:0000256" key="1">
    <source>
        <dbReference type="ARBA" id="ARBA00022737"/>
    </source>
</evidence>
<name>A0ABD2QA30_9PLAT</name>
<dbReference type="Proteomes" id="UP001626550">
    <property type="component" value="Unassembled WGS sequence"/>
</dbReference>
<sequence>MNPSTQDLVYEESDSLFASSIPKDEDCSQLPTIEFIYPPPYDPRDGEVEIPAEVNIPVSVMMSPPTQAVPIVTTTSFEEESQSSPQLEGIMVGNETISPDQTCAVTPVRVMSKQEEPLTPSTLILLFQSQIVSPIPADEPQSPELPACNDTAAASMSDLFDDHMDKENINASPKALNPLAISSPKLSSTSKEAPRLALATEKGDSTPTKRISTFSSGFITASGNKLSVSPTKLNRAKNIFQNLDEPYSTPAKRVTMTIENPTETSNKPIGFTTASGKKLLISPSKTEKARRMLQELDQASTTPAKRVSLPTVGFATASGKKLLVSPSKTDRARRLLEVRFKETTQN</sequence>